<evidence type="ECO:0000256" key="1">
    <source>
        <dbReference type="SAM" id="Phobius"/>
    </source>
</evidence>
<gene>
    <name evidence="2" type="ORF">OLEA9_A109907</name>
</gene>
<evidence type="ECO:0000313" key="2">
    <source>
        <dbReference type="EMBL" id="CAA3001666.1"/>
    </source>
</evidence>
<name>A0A8S0T9A0_OLEEU</name>
<keyword evidence="1" id="KW-1133">Transmembrane helix</keyword>
<dbReference type="Proteomes" id="UP000594638">
    <property type="component" value="Unassembled WGS sequence"/>
</dbReference>
<keyword evidence="1" id="KW-0472">Membrane</keyword>
<accession>A0A8S0T9A0</accession>
<dbReference type="Gramene" id="OE9A109907T1">
    <property type="protein sequence ID" value="OE9A109907C1"/>
    <property type="gene ID" value="OE9A109907"/>
</dbReference>
<dbReference type="AlphaFoldDB" id="A0A8S0T9A0"/>
<keyword evidence="1" id="KW-0812">Transmembrane</keyword>
<dbReference type="EMBL" id="CACTIH010005773">
    <property type="protein sequence ID" value="CAA3001666.1"/>
    <property type="molecule type" value="Genomic_DNA"/>
</dbReference>
<reference evidence="2 3" key="1">
    <citation type="submission" date="2019-12" db="EMBL/GenBank/DDBJ databases">
        <authorList>
            <person name="Alioto T."/>
            <person name="Alioto T."/>
            <person name="Gomez Garrido J."/>
        </authorList>
    </citation>
    <scope>NUCLEOTIDE SEQUENCE [LARGE SCALE GENOMIC DNA]</scope>
</reference>
<keyword evidence="3" id="KW-1185">Reference proteome</keyword>
<protein>
    <submittedName>
        <fullName evidence="2">Uncharacterized protein</fullName>
    </submittedName>
</protein>
<comment type="caution">
    <text evidence="2">The sequence shown here is derived from an EMBL/GenBank/DDBJ whole genome shotgun (WGS) entry which is preliminary data.</text>
</comment>
<evidence type="ECO:0000313" key="3">
    <source>
        <dbReference type="Proteomes" id="UP000594638"/>
    </source>
</evidence>
<organism evidence="2 3">
    <name type="scientific">Olea europaea subsp. europaea</name>
    <dbReference type="NCBI Taxonomy" id="158383"/>
    <lineage>
        <taxon>Eukaryota</taxon>
        <taxon>Viridiplantae</taxon>
        <taxon>Streptophyta</taxon>
        <taxon>Embryophyta</taxon>
        <taxon>Tracheophyta</taxon>
        <taxon>Spermatophyta</taxon>
        <taxon>Magnoliopsida</taxon>
        <taxon>eudicotyledons</taxon>
        <taxon>Gunneridae</taxon>
        <taxon>Pentapetalae</taxon>
        <taxon>asterids</taxon>
        <taxon>lamiids</taxon>
        <taxon>Lamiales</taxon>
        <taxon>Oleaceae</taxon>
        <taxon>Oleeae</taxon>
        <taxon>Olea</taxon>
    </lineage>
</organism>
<proteinExistence type="predicted"/>
<sequence length="205" mass="22240">MKNPISLSLSLLANPRNESPLLLFLSSIRSVNGALHATPHPNHHCCDSVGRITLHSTVVRYDNGNVDVIFLPSIMSGVTLHSSRHSDDDIVCFDLRTTVTIATTMTWCVIFFDLLWVVLGVGDKATPTQLPLFQSTATAASVCHCFCGSAEFRPKLEVAQRRTKKPIKEIALAVSLLVFGALGIFLSVSWNLGAIMAVNNVGSDH</sequence>
<feature type="transmembrane region" description="Helical" evidence="1">
    <location>
        <begin position="170"/>
        <end position="190"/>
    </location>
</feature>